<dbReference type="AlphaFoldDB" id="A0A0X3TBZ5"/>
<sequence length="94" mass="10044">MHTQMHGGAGLKEPGQCTFGALAEVVRVLEAEPETDRTKVDLSGLCEHFVDMDRLLIGSIVTETSLLDGLRVSVTGDAETLASLRRMVPAHAGQ</sequence>
<proteinExistence type="predicted"/>
<protein>
    <submittedName>
        <fullName evidence="1">Uncharacterized protein</fullName>
    </submittedName>
</protein>
<dbReference type="RefSeq" id="WP_068341245.1">
    <property type="nucleotide sequence ID" value="NZ_LQBP01000020.1"/>
</dbReference>
<evidence type="ECO:0000313" key="1">
    <source>
        <dbReference type="EMBL" id="KUJ73139.1"/>
    </source>
</evidence>
<accession>A0A0X3TBZ5</accession>
<evidence type="ECO:0000313" key="2">
    <source>
        <dbReference type="Proteomes" id="UP000053690"/>
    </source>
</evidence>
<name>A0A0X3TBZ5_9RHOB</name>
<keyword evidence="2" id="KW-1185">Reference proteome</keyword>
<organism evidence="1 2">
    <name type="scientific">Ruegeria profundi</name>
    <dbReference type="NCBI Taxonomy" id="1685378"/>
    <lineage>
        <taxon>Bacteria</taxon>
        <taxon>Pseudomonadati</taxon>
        <taxon>Pseudomonadota</taxon>
        <taxon>Alphaproteobacteria</taxon>
        <taxon>Rhodobacterales</taxon>
        <taxon>Roseobacteraceae</taxon>
        <taxon>Ruegeria</taxon>
    </lineage>
</organism>
<dbReference type="STRING" id="1685378.AVO44_20265"/>
<reference evidence="2" key="1">
    <citation type="submission" date="2015-12" db="EMBL/GenBank/DDBJ databases">
        <authorList>
            <person name="Zhang G."/>
            <person name="Stingl U."/>
        </authorList>
    </citation>
    <scope>NUCLEOTIDE SEQUENCE [LARGE SCALE GENOMIC DNA]</scope>
    <source>
        <strain evidence="2">ZGT108</strain>
    </source>
</reference>
<gene>
    <name evidence="1" type="ORF">AVO44_20265</name>
</gene>
<dbReference type="EMBL" id="LQBP01000020">
    <property type="protein sequence ID" value="KUJ73139.1"/>
    <property type="molecule type" value="Genomic_DNA"/>
</dbReference>
<dbReference type="Proteomes" id="UP000053690">
    <property type="component" value="Unassembled WGS sequence"/>
</dbReference>
<comment type="caution">
    <text evidence="1">The sequence shown here is derived from an EMBL/GenBank/DDBJ whole genome shotgun (WGS) entry which is preliminary data.</text>
</comment>